<dbReference type="EMBL" id="JBDPZC010000001">
    <property type="protein sequence ID" value="MEO3711850.1"/>
    <property type="molecule type" value="Genomic_DNA"/>
</dbReference>
<organism evidence="2 3">
    <name type="scientific">Roseateles flavus</name>
    <dbReference type="NCBI Taxonomy" id="3149041"/>
    <lineage>
        <taxon>Bacteria</taxon>
        <taxon>Pseudomonadati</taxon>
        <taxon>Pseudomonadota</taxon>
        <taxon>Betaproteobacteria</taxon>
        <taxon>Burkholderiales</taxon>
        <taxon>Sphaerotilaceae</taxon>
        <taxon>Roseateles</taxon>
    </lineage>
</organism>
<dbReference type="Proteomes" id="UP001462640">
    <property type="component" value="Unassembled WGS sequence"/>
</dbReference>
<keyword evidence="3" id="KW-1185">Reference proteome</keyword>
<gene>
    <name evidence="2" type="ORF">ABDJ40_03615</name>
</gene>
<comment type="caution">
    <text evidence="2">The sequence shown here is derived from an EMBL/GenBank/DDBJ whole genome shotgun (WGS) entry which is preliminary data.</text>
</comment>
<name>A0ABV0G9W6_9BURK</name>
<dbReference type="RefSeq" id="WP_269631788.1">
    <property type="nucleotide sequence ID" value="NZ_JBDPZC010000001.1"/>
</dbReference>
<proteinExistence type="predicted"/>
<evidence type="ECO:0000313" key="2">
    <source>
        <dbReference type="EMBL" id="MEO3711850.1"/>
    </source>
</evidence>
<evidence type="ECO:0008006" key="4">
    <source>
        <dbReference type="Google" id="ProtNLM"/>
    </source>
</evidence>
<reference evidence="2 3" key="1">
    <citation type="submission" date="2024-05" db="EMBL/GenBank/DDBJ databases">
        <title>Roseateles sp. 2.12 16S ribosomal RNA gene Genome sequencing and assembly.</title>
        <authorList>
            <person name="Woo H."/>
        </authorList>
    </citation>
    <scope>NUCLEOTIDE SEQUENCE [LARGE SCALE GENOMIC DNA]</scope>
    <source>
        <strain evidence="2 3">2.12</strain>
    </source>
</reference>
<sequence>MSAFLVWALLGLAIVYWGMALGLRSPAAPAQTVAVADTAAPRSDLSRLLGATPAQAEAAPSPDESRFKLMGLVAPKRVDGHEQEGVALISVDGGPPRTVRVGALVDGERQLLSIQGNSVSIGRPGQPAFTLTLAPLLPAQGVPMNTQPPATYALSAPMAPAAAPLAPPMGVQQDPGVVPGVMPPAALPPTRPHAAMPPQPNQVPPPQPGPNSLPLR</sequence>
<feature type="compositionally biased region" description="Pro residues" evidence="1">
    <location>
        <begin position="181"/>
        <end position="216"/>
    </location>
</feature>
<feature type="region of interest" description="Disordered" evidence="1">
    <location>
        <begin position="174"/>
        <end position="216"/>
    </location>
</feature>
<evidence type="ECO:0000313" key="3">
    <source>
        <dbReference type="Proteomes" id="UP001462640"/>
    </source>
</evidence>
<evidence type="ECO:0000256" key="1">
    <source>
        <dbReference type="SAM" id="MobiDB-lite"/>
    </source>
</evidence>
<protein>
    <recommendedName>
        <fullName evidence="4">Type II secretion system protein GspC N-terminal domain-containing protein</fullName>
    </recommendedName>
</protein>
<accession>A0ABV0G9W6</accession>